<dbReference type="AlphaFoldDB" id="F3L2Y3"/>
<protein>
    <submittedName>
        <fullName evidence="7">Ferredoxin, 2Fe-2S</fullName>
    </submittedName>
</protein>
<comment type="similarity">
    <text evidence="1">Belongs to the adrenodoxin/putidaredoxin family.</text>
</comment>
<dbReference type="SUPFAM" id="SSF54292">
    <property type="entry name" value="2Fe-2S ferredoxin-like"/>
    <property type="match status" value="1"/>
</dbReference>
<dbReference type="Proteomes" id="UP000005615">
    <property type="component" value="Unassembled WGS sequence"/>
</dbReference>
<dbReference type="RefSeq" id="WP_009576141.1">
    <property type="nucleotide sequence ID" value="NZ_AEIG01000056.1"/>
</dbReference>
<dbReference type="InterPro" id="IPR001041">
    <property type="entry name" value="2Fe-2S_ferredoxin-type"/>
</dbReference>
<dbReference type="PANTHER" id="PTHR23426:SF65">
    <property type="entry name" value="FERREDOXIN-2, MITOCHONDRIAL"/>
    <property type="match status" value="1"/>
</dbReference>
<evidence type="ECO:0000256" key="4">
    <source>
        <dbReference type="ARBA" id="ARBA00023004"/>
    </source>
</evidence>
<proteinExistence type="inferred from homology"/>
<sequence length="106" mass="11482">MVSITFIQHNGDEMTIDAEEGRSLMENAIAKGVDGIDADCGGGCACGTCHVFISEAYMDKLSAQDELEDAMLSMRPDREANSRLSCQVQVTEALDGMVVNVPEYQM</sequence>
<dbReference type="PROSITE" id="PS51085">
    <property type="entry name" value="2FE2S_FER_2"/>
    <property type="match status" value="1"/>
</dbReference>
<name>F3L2Y3_9GAMM</name>
<dbReference type="EMBL" id="AEIG01000056">
    <property type="protein sequence ID" value="EGG29334.1"/>
    <property type="molecule type" value="Genomic_DNA"/>
</dbReference>
<dbReference type="PANTHER" id="PTHR23426">
    <property type="entry name" value="FERREDOXIN/ADRENODOXIN"/>
    <property type="match status" value="1"/>
</dbReference>
<keyword evidence="4" id="KW-0408">Iron</keyword>
<comment type="cofactor">
    <cofactor evidence="6">
        <name>[2Fe-2S] cluster</name>
        <dbReference type="ChEBI" id="CHEBI:190135"/>
    </cofactor>
</comment>
<dbReference type="Pfam" id="PF00111">
    <property type="entry name" value="Fer2"/>
    <property type="match status" value="1"/>
</dbReference>
<dbReference type="GO" id="GO:0009055">
    <property type="term" value="F:electron transfer activity"/>
    <property type="evidence" value="ECO:0007669"/>
    <property type="project" value="TreeGrafter"/>
</dbReference>
<evidence type="ECO:0000256" key="2">
    <source>
        <dbReference type="ARBA" id="ARBA00022714"/>
    </source>
</evidence>
<dbReference type="PRINTS" id="PR00355">
    <property type="entry name" value="ADRENODOXIN"/>
</dbReference>
<dbReference type="STRING" id="2518989.IMCC3088_1907"/>
<dbReference type="InterPro" id="IPR012675">
    <property type="entry name" value="Beta-grasp_dom_sf"/>
</dbReference>
<evidence type="ECO:0000313" key="8">
    <source>
        <dbReference type="Proteomes" id="UP000005615"/>
    </source>
</evidence>
<organism evidence="7 8">
    <name type="scientific">Aequoribacter fuscus</name>
    <dbReference type="NCBI Taxonomy" id="2518989"/>
    <lineage>
        <taxon>Bacteria</taxon>
        <taxon>Pseudomonadati</taxon>
        <taxon>Pseudomonadota</taxon>
        <taxon>Gammaproteobacteria</taxon>
        <taxon>Cellvibrionales</taxon>
        <taxon>Halieaceae</taxon>
        <taxon>Aequoribacter</taxon>
    </lineage>
</organism>
<dbReference type="GO" id="GO:0140647">
    <property type="term" value="P:P450-containing electron transport chain"/>
    <property type="evidence" value="ECO:0007669"/>
    <property type="project" value="InterPro"/>
</dbReference>
<evidence type="ECO:0000256" key="5">
    <source>
        <dbReference type="ARBA" id="ARBA00023014"/>
    </source>
</evidence>
<dbReference type="GO" id="GO:0051537">
    <property type="term" value="F:2 iron, 2 sulfur cluster binding"/>
    <property type="evidence" value="ECO:0007669"/>
    <property type="project" value="UniProtKB-KW"/>
</dbReference>
<evidence type="ECO:0000256" key="6">
    <source>
        <dbReference type="ARBA" id="ARBA00034078"/>
    </source>
</evidence>
<dbReference type="eggNOG" id="COG0633">
    <property type="taxonomic scope" value="Bacteria"/>
</dbReference>
<evidence type="ECO:0000256" key="3">
    <source>
        <dbReference type="ARBA" id="ARBA00022723"/>
    </source>
</evidence>
<comment type="caution">
    <text evidence="7">The sequence shown here is derived from an EMBL/GenBank/DDBJ whole genome shotgun (WGS) entry which is preliminary data.</text>
</comment>
<gene>
    <name evidence="7" type="ORF">IMCC3088_1907</name>
</gene>
<evidence type="ECO:0000313" key="7">
    <source>
        <dbReference type="EMBL" id="EGG29334.1"/>
    </source>
</evidence>
<reference evidence="7 8" key="1">
    <citation type="journal article" date="2011" name="J. Bacteriol.">
        <title>Genome sequence of strain IMCC3088, a proteorhodopsin-containing marine bacterium belonging to the OM60/NOR5 clade.</title>
        <authorList>
            <person name="Jang Y."/>
            <person name="Oh H.M."/>
            <person name="Kang I."/>
            <person name="Lee K."/>
            <person name="Yang S.J."/>
            <person name="Cho J.C."/>
        </authorList>
    </citation>
    <scope>NUCLEOTIDE SEQUENCE [LARGE SCALE GENOMIC DNA]</scope>
    <source>
        <strain evidence="7 8">IMCC3088</strain>
    </source>
</reference>
<keyword evidence="5" id="KW-0411">Iron-sulfur</keyword>
<accession>F3L2Y3</accession>
<keyword evidence="2" id="KW-0001">2Fe-2S</keyword>
<dbReference type="InterPro" id="IPR036010">
    <property type="entry name" value="2Fe-2S_ferredoxin-like_sf"/>
</dbReference>
<evidence type="ECO:0000256" key="1">
    <source>
        <dbReference type="ARBA" id="ARBA00010914"/>
    </source>
</evidence>
<keyword evidence="8" id="KW-1185">Reference proteome</keyword>
<dbReference type="Gene3D" id="3.10.20.30">
    <property type="match status" value="1"/>
</dbReference>
<keyword evidence="3" id="KW-0479">Metal-binding</keyword>
<dbReference type="InterPro" id="IPR001055">
    <property type="entry name" value="Adrenodoxin-like"/>
</dbReference>
<dbReference type="GO" id="GO:0046872">
    <property type="term" value="F:metal ion binding"/>
    <property type="evidence" value="ECO:0007669"/>
    <property type="project" value="UniProtKB-KW"/>
</dbReference>
<dbReference type="OrthoDB" id="9799640at2"/>